<gene>
    <name evidence="1" type="ORF">OJAV_G00216920</name>
</gene>
<dbReference type="AlphaFoldDB" id="A0A437C4J6"/>
<sequence>MNGPQDGPEPRQTLLWTQKLPRCRWSLRPSARCHTRIIGLHNQKLHHSSAHWTNSPKRTRPTQPQFVNKLAEPLMMWRADRRAESVRSL</sequence>
<dbReference type="Proteomes" id="UP000283210">
    <property type="component" value="Chromosome 22"/>
</dbReference>
<evidence type="ECO:0000313" key="2">
    <source>
        <dbReference type="Proteomes" id="UP000283210"/>
    </source>
</evidence>
<accession>A0A437C4J6</accession>
<reference evidence="1 2" key="1">
    <citation type="submission" date="2018-11" db="EMBL/GenBank/DDBJ databases">
        <authorList>
            <person name="Lopez-Roques C."/>
            <person name="Donnadieu C."/>
            <person name="Bouchez O."/>
            <person name="Klopp C."/>
            <person name="Cabau C."/>
            <person name="Zahm M."/>
        </authorList>
    </citation>
    <scope>NUCLEOTIDE SEQUENCE [LARGE SCALE GENOMIC DNA]</scope>
    <source>
        <strain evidence="1">RS831</strain>
        <tissue evidence="1">Whole body</tissue>
    </source>
</reference>
<keyword evidence="2" id="KW-1185">Reference proteome</keyword>
<reference evidence="1 2" key="2">
    <citation type="submission" date="2019-01" db="EMBL/GenBank/DDBJ databases">
        <title>A chromosome length genome reference of the Java medaka (oryzias javanicus).</title>
        <authorList>
            <person name="Herpin A."/>
            <person name="Takehana Y."/>
            <person name="Naruse K."/>
            <person name="Ansai S."/>
            <person name="Kawaguchi M."/>
        </authorList>
    </citation>
    <scope>NUCLEOTIDE SEQUENCE [LARGE SCALE GENOMIC DNA]</scope>
    <source>
        <strain evidence="1">RS831</strain>
        <tissue evidence="1">Whole body</tissue>
    </source>
</reference>
<dbReference type="EMBL" id="CM012458">
    <property type="protein sequence ID" value="RVE57518.1"/>
    <property type="molecule type" value="Genomic_DNA"/>
</dbReference>
<evidence type="ECO:0000313" key="1">
    <source>
        <dbReference type="EMBL" id="RVE57518.1"/>
    </source>
</evidence>
<proteinExistence type="predicted"/>
<protein>
    <submittedName>
        <fullName evidence="1">Uncharacterized protein</fullName>
    </submittedName>
</protein>
<organism evidence="1 2">
    <name type="scientific">Oryzias javanicus</name>
    <name type="common">Javanese ricefish</name>
    <name type="synonym">Aplocheilus javanicus</name>
    <dbReference type="NCBI Taxonomy" id="123683"/>
    <lineage>
        <taxon>Eukaryota</taxon>
        <taxon>Metazoa</taxon>
        <taxon>Chordata</taxon>
        <taxon>Craniata</taxon>
        <taxon>Vertebrata</taxon>
        <taxon>Euteleostomi</taxon>
        <taxon>Actinopterygii</taxon>
        <taxon>Neopterygii</taxon>
        <taxon>Teleostei</taxon>
        <taxon>Neoteleostei</taxon>
        <taxon>Acanthomorphata</taxon>
        <taxon>Ovalentaria</taxon>
        <taxon>Atherinomorphae</taxon>
        <taxon>Beloniformes</taxon>
        <taxon>Adrianichthyidae</taxon>
        <taxon>Oryziinae</taxon>
        <taxon>Oryzias</taxon>
    </lineage>
</organism>
<name>A0A437C4J6_ORYJA</name>